<dbReference type="GO" id="GO:0006520">
    <property type="term" value="P:amino acid metabolic process"/>
    <property type="evidence" value="ECO:0007669"/>
    <property type="project" value="InterPro"/>
</dbReference>
<dbReference type="GO" id="GO:0005829">
    <property type="term" value="C:cytosol"/>
    <property type="evidence" value="ECO:0007669"/>
    <property type="project" value="TreeGrafter"/>
</dbReference>
<accession>A0A2X2VGZ0</accession>
<dbReference type="EC" id="4.3.1.7" evidence="1"/>
<gene>
    <name evidence="1" type="primary">eutB_1</name>
    <name evidence="1" type="ORF">NCTC10786_02360</name>
</gene>
<organism evidence="1 2">
    <name type="scientific">Citrobacter koseri</name>
    <name type="common">Citrobacter diversus</name>
    <dbReference type="NCBI Taxonomy" id="545"/>
    <lineage>
        <taxon>Bacteria</taxon>
        <taxon>Pseudomonadati</taxon>
        <taxon>Pseudomonadota</taxon>
        <taxon>Gammaproteobacteria</taxon>
        <taxon>Enterobacterales</taxon>
        <taxon>Enterobacteriaceae</taxon>
        <taxon>Citrobacter</taxon>
    </lineage>
</organism>
<dbReference type="AlphaFoldDB" id="A0A2X2VGZ0"/>
<evidence type="ECO:0000313" key="1">
    <source>
        <dbReference type="EMBL" id="SQB28426.1"/>
    </source>
</evidence>
<dbReference type="Gene3D" id="2.30.170.30">
    <property type="entry name" value="ethanolamine ammonia-lyase heavy chain domain like"/>
    <property type="match status" value="1"/>
</dbReference>
<dbReference type="InterPro" id="IPR010628">
    <property type="entry name" value="EutB"/>
</dbReference>
<protein>
    <submittedName>
        <fullName evidence="1">Ethanolamine ammonia-lyase heavy chain</fullName>
        <ecNumber evidence="1">4.3.1.7</ecNumber>
    </submittedName>
</protein>
<dbReference type="PANTHER" id="PTHR39329:SF1">
    <property type="entry name" value="ETHANOLAMINE AMMONIA-LYASE LARGE SUBUNIT"/>
    <property type="match status" value="1"/>
</dbReference>
<evidence type="ECO:0000313" key="2">
    <source>
        <dbReference type="Proteomes" id="UP000251584"/>
    </source>
</evidence>
<proteinExistence type="predicted"/>
<dbReference type="InterPro" id="IPR044941">
    <property type="entry name" value="EutB_N_sf"/>
</dbReference>
<keyword evidence="1" id="KW-0456">Lyase</keyword>
<reference evidence="1 2" key="1">
    <citation type="submission" date="2018-06" db="EMBL/GenBank/DDBJ databases">
        <authorList>
            <consortium name="Pathogen Informatics"/>
            <person name="Doyle S."/>
        </authorList>
    </citation>
    <scope>NUCLEOTIDE SEQUENCE [LARGE SCALE GENOMIC DNA]</scope>
    <source>
        <strain evidence="1 2">NCTC10786</strain>
    </source>
</reference>
<dbReference type="GO" id="GO:0046336">
    <property type="term" value="P:ethanolamine catabolic process"/>
    <property type="evidence" value="ECO:0007669"/>
    <property type="project" value="TreeGrafter"/>
</dbReference>
<dbReference type="EMBL" id="UAVY01000004">
    <property type="protein sequence ID" value="SQB28426.1"/>
    <property type="molecule type" value="Genomic_DNA"/>
</dbReference>
<dbReference type="FunFam" id="2.30.170.30:FF:000001">
    <property type="entry name" value="Ethanolamine ammonia-lyase heavy chain"/>
    <property type="match status" value="1"/>
</dbReference>
<name>A0A2X2VGZ0_CITKO</name>
<dbReference type="GO" id="GO:0009350">
    <property type="term" value="C:ethanolamine ammonia-lyase complex"/>
    <property type="evidence" value="ECO:0007669"/>
    <property type="project" value="TreeGrafter"/>
</dbReference>
<dbReference type="PANTHER" id="PTHR39329">
    <property type="entry name" value="ETHANOLAMINE AMMONIA-LYASE HEAVY CHAIN"/>
    <property type="match status" value="1"/>
</dbReference>
<sequence>MKLKTTLFGNVYQFKDVKEVLAKANELRSGDVLAGVAAESSQERVAAKQVLSEMSVADIRNNPVISYEEDWRDASDSGRRQ</sequence>
<dbReference type="GO" id="GO:0008851">
    <property type="term" value="F:ethanolamine ammonia-lyase activity"/>
    <property type="evidence" value="ECO:0007669"/>
    <property type="project" value="UniProtKB-EC"/>
</dbReference>
<dbReference type="Proteomes" id="UP000251584">
    <property type="component" value="Unassembled WGS sequence"/>
</dbReference>
<dbReference type="Pfam" id="PF06751">
    <property type="entry name" value="EutB"/>
    <property type="match status" value="1"/>
</dbReference>